<comment type="subcellular location">
    <subcellularLocation>
        <location evidence="1">Membrane</location>
        <topology evidence="1">Multi-pass membrane protein</topology>
    </subcellularLocation>
</comment>
<evidence type="ECO:0000313" key="7">
    <source>
        <dbReference type="EMBL" id="REG35241.1"/>
    </source>
</evidence>
<keyword evidence="8" id="KW-1185">Reference proteome</keyword>
<dbReference type="InterPro" id="IPR036259">
    <property type="entry name" value="MFS_trans_sf"/>
</dbReference>
<feature type="transmembrane region" description="Helical" evidence="5">
    <location>
        <begin position="48"/>
        <end position="67"/>
    </location>
</feature>
<feature type="transmembrane region" description="Helical" evidence="5">
    <location>
        <begin position="74"/>
        <end position="95"/>
    </location>
</feature>
<dbReference type="PROSITE" id="PS50850">
    <property type="entry name" value="MFS"/>
    <property type="match status" value="1"/>
</dbReference>
<dbReference type="Pfam" id="PF07690">
    <property type="entry name" value="MFS_1"/>
    <property type="match status" value="1"/>
</dbReference>
<keyword evidence="4 5" id="KW-0472">Membrane</keyword>
<sequence>MTGDLRRRRLALFAFFFIPGVALASWVTRTPAIRDGIDASLAEMGLVLLGLSTGSMCGILLAGMLVGRRGTRQVAISGTWLLLFGVAVMAAGTGLGLAPVVALGLCFFGLGMGAGEIAINVEGAEVERLSGRPLMHALHGCFSLGTVFGALAGTALARIDLPVAWHLGLVAAAAAPPVLWFGRWIPEGTGLAAARTKAGTAPALRHDAYWRDPRLYLIGLVVLAVALAEGAANDWLPILMVDEHGFSPAIGSLVYLGFSAAMTLGRFAGGIFLRRHGPAAVMRVTAALCATGLALVILAPVPALAAASVVLWGLGASLGFPIAISAAAASGPNATGRVRTVTICGYIAFLVGPPLLGLIGETYGLRMAMLLVLALILAAAAVAGAVRPRAT</sequence>
<name>A0AAQ0HEG9_PARVE</name>
<dbReference type="GO" id="GO:0016020">
    <property type="term" value="C:membrane"/>
    <property type="evidence" value="ECO:0007669"/>
    <property type="project" value="UniProtKB-SubCell"/>
</dbReference>
<dbReference type="Proteomes" id="UP000256794">
    <property type="component" value="Unassembled WGS sequence"/>
</dbReference>
<feature type="transmembrane region" description="Helical" evidence="5">
    <location>
        <begin position="365"/>
        <end position="386"/>
    </location>
</feature>
<dbReference type="RefSeq" id="WP_036757481.1">
    <property type="nucleotide sequence ID" value="NZ_CP035284.1"/>
</dbReference>
<dbReference type="PANTHER" id="PTHR23514:SF13">
    <property type="entry name" value="INNER MEMBRANE PROTEIN YBJJ"/>
    <property type="match status" value="1"/>
</dbReference>
<reference evidence="7 8" key="1">
    <citation type="submission" date="2018-08" db="EMBL/GenBank/DDBJ databases">
        <title>Genomic Encyclopedia of Archaeal and Bacterial Type Strains, Phase II (KMG-II): from individual species to whole genera.</title>
        <authorList>
            <person name="Goeker M."/>
        </authorList>
    </citation>
    <scope>NUCLEOTIDE SEQUENCE [LARGE SCALE GENOMIC DNA]</scope>
    <source>
        <strain evidence="7 8">DSM 582</strain>
    </source>
</reference>
<evidence type="ECO:0000256" key="1">
    <source>
        <dbReference type="ARBA" id="ARBA00004141"/>
    </source>
</evidence>
<feature type="transmembrane region" description="Helical" evidence="5">
    <location>
        <begin position="101"/>
        <end position="121"/>
    </location>
</feature>
<feature type="transmembrane region" description="Helical" evidence="5">
    <location>
        <begin position="341"/>
        <end position="359"/>
    </location>
</feature>
<evidence type="ECO:0000256" key="2">
    <source>
        <dbReference type="ARBA" id="ARBA00022692"/>
    </source>
</evidence>
<feature type="transmembrane region" description="Helical" evidence="5">
    <location>
        <begin position="133"/>
        <end position="157"/>
    </location>
</feature>
<evidence type="ECO:0000256" key="4">
    <source>
        <dbReference type="ARBA" id="ARBA00023136"/>
    </source>
</evidence>
<evidence type="ECO:0000256" key="3">
    <source>
        <dbReference type="ARBA" id="ARBA00022989"/>
    </source>
</evidence>
<feature type="transmembrane region" description="Helical" evidence="5">
    <location>
        <begin position="309"/>
        <end position="329"/>
    </location>
</feature>
<dbReference type="EMBL" id="QUMX01000036">
    <property type="protein sequence ID" value="REG35241.1"/>
    <property type="molecule type" value="Genomic_DNA"/>
</dbReference>
<dbReference type="Gene3D" id="1.20.1250.20">
    <property type="entry name" value="MFS general substrate transporter like domains"/>
    <property type="match status" value="2"/>
</dbReference>
<dbReference type="AlphaFoldDB" id="A0AAQ0HEG9"/>
<feature type="transmembrane region" description="Helical" evidence="5">
    <location>
        <begin position="163"/>
        <end position="181"/>
    </location>
</feature>
<keyword evidence="3 5" id="KW-1133">Transmembrane helix</keyword>
<feature type="transmembrane region" description="Helical" evidence="5">
    <location>
        <begin position="252"/>
        <end position="273"/>
    </location>
</feature>
<feature type="transmembrane region" description="Helical" evidence="5">
    <location>
        <begin position="280"/>
        <end position="303"/>
    </location>
</feature>
<comment type="caution">
    <text evidence="7">The sequence shown here is derived from an EMBL/GenBank/DDBJ whole genome shotgun (WGS) entry which is preliminary data.</text>
</comment>
<dbReference type="PANTHER" id="PTHR23514">
    <property type="entry name" value="BYPASS OF STOP CODON PROTEIN 6"/>
    <property type="match status" value="1"/>
</dbReference>
<proteinExistence type="predicted"/>
<dbReference type="InterPro" id="IPR020846">
    <property type="entry name" value="MFS_dom"/>
</dbReference>
<feature type="domain" description="Major facilitator superfamily (MFS) profile" evidence="6">
    <location>
        <begin position="8"/>
        <end position="391"/>
    </location>
</feature>
<organism evidence="7 8">
    <name type="scientific">Paracoccus versutus</name>
    <name type="common">Thiobacillus versutus</name>
    <dbReference type="NCBI Taxonomy" id="34007"/>
    <lineage>
        <taxon>Bacteria</taxon>
        <taxon>Pseudomonadati</taxon>
        <taxon>Pseudomonadota</taxon>
        <taxon>Alphaproteobacteria</taxon>
        <taxon>Rhodobacterales</taxon>
        <taxon>Paracoccaceae</taxon>
        <taxon>Paracoccus</taxon>
    </lineage>
</organism>
<dbReference type="InterPro" id="IPR051788">
    <property type="entry name" value="MFS_Transporter"/>
</dbReference>
<evidence type="ECO:0000256" key="5">
    <source>
        <dbReference type="SAM" id="Phobius"/>
    </source>
</evidence>
<evidence type="ECO:0000313" key="8">
    <source>
        <dbReference type="Proteomes" id="UP000256794"/>
    </source>
</evidence>
<dbReference type="CDD" id="cd17393">
    <property type="entry name" value="MFS_MosC_like"/>
    <property type="match status" value="1"/>
</dbReference>
<keyword evidence="2 5" id="KW-0812">Transmembrane</keyword>
<dbReference type="SUPFAM" id="SSF103473">
    <property type="entry name" value="MFS general substrate transporter"/>
    <property type="match status" value="1"/>
</dbReference>
<feature type="transmembrane region" description="Helical" evidence="5">
    <location>
        <begin position="215"/>
        <end position="232"/>
    </location>
</feature>
<evidence type="ECO:0000259" key="6">
    <source>
        <dbReference type="PROSITE" id="PS50850"/>
    </source>
</evidence>
<accession>A0AAQ0HEG9</accession>
<protein>
    <submittedName>
        <fullName evidence="7">Fucose permease</fullName>
    </submittedName>
</protein>
<gene>
    <name evidence="7" type="ORF">ATH84_10362</name>
</gene>
<dbReference type="GO" id="GO:0022857">
    <property type="term" value="F:transmembrane transporter activity"/>
    <property type="evidence" value="ECO:0007669"/>
    <property type="project" value="InterPro"/>
</dbReference>
<dbReference type="InterPro" id="IPR011701">
    <property type="entry name" value="MFS"/>
</dbReference>